<protein>
    <submittedName>
        <fullName evidence="2">Uncharacterized protein</fullName>
    </submittedName>
</protein>
<name>A0ABQ9WNN8_9EUKA</name>
<evidence type="ECO:0000313" key="2">
    <source>
        <dbReference type="EMBL" id="KAK2941104.1"/>
    </source>
</evidence>
<accession>A0ABQ9WNN8</accession>
<organism evidence="2 3">
    <name type="scientific">Blattamonas nauphoetae</name>
    <dbReference type="NCBI Taxonomy" id="2049346"/>
    <lineage>
        <taxon>Eukaryota</taxon>
        <taxon>Metamonada</taxon>
        <taxon>Preaxostyla</taxon>
        <taxon>Oxymonadida</taxon>
        <taxon>Blattamonas</taxon>
    </lineage>
</organism>
<dbReference type="EMBL" id="JARBJD010000548">
    <property type="protein sequence ID" value="KAK2941104.1"/>
    <property type="molecule type" value="Genomic_DNA"/>
</dbReference>
<keyword evidence="3" id="KW-1185">Reference proteome</keyword>
<feature type="region of interest" description="Disordered" evidence="1">
    <location>
        <begin position="170"/>
        <end position="220"/>
    </location>
</feature>
<sequence length="340" mass="38979">MADLCWTPHHHCRLGFPHETDPSHITFTDSLTNTEEEETEDNHTLRQTEIAQGRIEGRSKCEREAEQVELNKQKVIEGAKERLSIELTTLTPENSPKDRSWTNMNRISSIRSLTRHFLNSLDQDKQRSVHSTHYPSTSTPKLPKSSKSVFSDRNMGLMMQKARLELTKCGAGGESVREHTFDDSEEREEAQRQAVKERLKQERKHSDRNRGRKCTRKETKSREVCQKLSETLSSLQTDHSRLLNLHNAVVLRPPPSQPDAVANKGLLNDLAQLGRLLLHKQHDTEFLVAPMRDRIWNETPTTNCHTIRASQRVSQTTVQFGGMITNDIVNTFVEQAEMSE</sequence>
<evidence type="ECO:0000313" key="3">
    <source>
        <dbReference type="Proteomes" id="UP001281761"/>
    </source>
</evidence>
<gene>
    <name evidence="2" type="ORF">BLNAU_23978</name>
</gene>
<dbReference type="Proteomes" id="UP001281761">
    <property type="component" value="Unassembled WGS sequence"/>
</dbReference>
<comment type="caution">
    <text evidence="2">The sequence shown here is derived from an EMBL/GenBank/DDBJ whole genome shotgun (WGS) entry which is preliminary data.</text>
</comment>
<evidence type="ECO:0000256" key="1">
    <source>
        <dbReference type="SAM" id="MobiDB-lite"/>
    </source>
</evidence>
<reference evidence="2 3" key="1">
    <citation type="journal article" date="2022" name="bioRxiv">
        <title>Genomics of Preaxostyla Flagellates Illuminates Evolutionary Transitions and the Path Towards Mitochondrial Loss.</title>
        <authorList>
            <person name="Novak L.V.F."/>
            <person name="Treitli S.C."/>
            <person name="Pyrih J."/>
            <person name="Halakuc P."/>
            <person name="Pipaliya S.V."/>
            <person name="Vacek V."/>
            <person name="Brzon O."/>
            <person name="Soukal P."/>
            <person name="Eme L."/>
            <person name="Dacks J.B."/>
            <person name="Karnkowska A."/>
            <person name="Elias M."/>
            <person name="Hampl V."/>
        </authorList>
    </citation>
    <scope>NUCLEOTIDE SEQUENCE [LARGE SCALE GENOMIC DNA]</scope>
    <source>
        <strain evidence="2">NAU3</strain>
        <tissue evidence="2">Gut</tissue>
    </source>
</reference>
<feature type="region of interest" description="Disordered" evidence="1">
    <location>
        <begin position="121"/>
        <end position="149"/>
    </location>
</feature>
<feature type="compositionally biased region" description="Low complexity" evidence="1">
    <location>
        <begin position="135"/>
        <end position="148"/>
    </location>
</feature>
<feature type="compositionally biased region" description="Basic and acidic residues" evidence="1">
    <location>
        <begin position="189"/>
        <end position="209"/>
    </location>
</feature>
<proteinExistence type="predicted"/>